<feature type="compositionally biased region" description="Basic and acidic residues" evidence="4">
    <location>
        <begin position="440"/>
        <end position="472"/>
    </location>
</feature>
<feature type="compositionally biased region" description="Basic and acidic residues" evidence="4">
    <location>
        <begin position="1154"/>
        <end position="1175"/>
    </location>
</feature>
<feature type="compositionally biased region" description="Polar residues" evidence="4">
    <location>
        <begin position="233"/>
        <end position="263"/>
    </location>
</feature>
<dbReference type="PANTHER" id="PTHR47793">
    <property type="entry name" value="HISTONE DEACETYLASE COMPLEX SUBUNIT CTI6"/>
    <property type="match status" value="1"/>
</dbReference>
<dbReference type="GO" id="GO:0033698">
    <property type="term" value="C:Rpd3L complex"/>
    <property type="evidence" value="ECO:0007669"/>
    <property type="project" value="TreeGrafter"/>
</dbReference>
<feature type="compositionally biased region" description="Low complexity" evidence="4">
    <location>
        <begin position="1281"/>
        <end position="1308"/>
    </location>
</feature>
<dbReference type="OrthoDB" id="79252at2759"/>
<proteinExistence type="predicted"/>
<feature type="region of interest" description="Disordered" evidence="4">
    <location>
        <begin position="715"/>
        <end position="1006"/>
    </location>
</feature>
<evidence type="ECO:0000256" key="3">
    <source>
        <dbReference type="ARBA" id="ARBA00022833"/>
    </source>
</evidence>
<keyword evidence="1" id="KW-0479">Metal-binding</keyword>
<dbReference type="Pfam" id="PF20826">
    <property type="entry name" value="PHD_5"/>
    <property type="match status" value="1"/>
</dbReference>
<evidence type="ECO:0000313" key="7">
    <source>
        <dbReference type="Proteomes" id="UP000247409"/>
    </source>
</evidence>
<feature type="compositionally biased region" description="Basic and acidic residues" evidence="4">
    <location>
        <begin position="994"/>
        <end position="1006"/>
    </location>
</feature>
<dbReference type="Proteomes" id="UP000247409">
    <property type="component" value="Unassembled WGS sequence"/>
</dbReference>
<feature type="compositionally biased region" description="Basic and acidic residues" evidence="4">
    <location>
        <begin position="974"/>
        <end position="984"/>
    </location>
</feature>
<feature type="compositionally biased region" description="Basic residues" evidence="4">
    <location>
        <begin position="492"/>
        <end position="508"/>
    </location>
</feature>
<feature type="compositionally biased region" description="Pro residues" evidence="4">
    <location>
        <begin position="31"/>
        <end position="40"/>
    </location>
</feature>
<feature type="compositionally biased region" description="Polar residues" evidence="4">
    <location>
        <begin position="383"/>
        <end position="398"/>
    </location>
</feature>
<keyword evidence="7" id="KW-1185">Reference proteome</keyword>
<feature type="compositionally biased region" description="Polar residues" evidence="4">
    <location>
        <begin position="1266"/>
        <end position="1275"/>
    </location>
</feature>
<feature type="region of interest" description="Disordered" evidence="4">
    <location>
        <begin position="129"/>
        <end position="556"/>
    </location>
</feature>
<feature type="compositionally biased region" description="Basic and acidic residues" evidence="4">
    <location>
        <begin position="1625"/>
        <end position="1637"/>
    </location>
</feature>
<dbReference type="GO" id="GO:0070210">
    <property type="term" value="C:Rpd3L-Expanded complex"/>
    <property type="evidence" value="ECO:0007669"/>
    <property type="project" value="TreeGrafter"/>
</dbReference>
<dbReference type="GO" id="GO:0008270">
    <property type="term" value="F:zinc ion binding"/>
    <property type="evidence" value="ECO:0007669"/>
    <property type="project" value="UniProtKB-KW"/>
</dbReference>
<reference evidence="6 7" key="1">
    <citation type="journal article" date="2018" name="Mol. Biol. Evol.">
        <title>Analysis of the draft genome of the red seaweed Gracilariopsis chorda provides insights into genome size evolution in Rhodophyta.</title>
        <authorList>
            <person name="Lee J."/>
            <person name="Yang E.C."/>
            <person name="Graf L."/>
            <person name="Yang J.H."/>
            <person name="Qiu H."/>
            <person name="Zel Zion U."/>
            <person name="Chan C.X."/>
            <person name="Stephens T.G."/>
            <person name="Weber A.P.M."/>
            <person name="Boo G.H."/>
            <person name="Boo S.M."/>
            <person name="Kim K.M."/>
            <person name="Shin Y."/>
            <person name="Jung M."/>
            <person name="Lee S.J."/>
            <person name="Yim H.S."/>
            <person name="Lee J.H."/>
            <person name="Bhattacharya D."/>
            <person name="Yoon H.S."/>
        </authorList>
    </citation>
    <scope>NUCLEOTIDE SEQUENCE [LARGE SCALE GENOMIC DNA]</scope>
    <source>
        <strain evidence="6 7">SKKU-2015</strain>
        <tissue evidence="6">Whole body</tissue>
    </source>
</reference>
<comment type="caution">
    <text evidence="6">The sequence shown here is derived from an EMBL/GenBank/DDBJ whole genome shotgun (WGS) entry which is preliminary data.</text>
</comment>
<evidence type="ECO:0000256" key="1">
    <source>
        <dbReference type="ARBA" id="ARBA00022723"/>
    </source>
</evidence>
<feature type="region of interest" description="Disordered" evidence="4">
    <location>
        <begin position="1026"/>
        <end position="1435"/>
    </location>
</feature>
<feature type="compositionally biased region" description="Basic and acidic residues" evidence="4">
    <location>
        <begin position="309"/>
        <end position="320"/>
    </location>
</feature>
<feature type="compositionally biased region" description="Polar residues" evidence="4">
    <location>
        <begin position="323"/>
        <end position="339"/>
    </location>
</feature>
<dbReference type="InterPro" id="IPR053051">
    <property type="entry name" value="HDAC_complex_subunit"/>
</dbReference>
<evidence type="ECO:0000256" key="4">
    <source>
        <dbReference type="SAM" id="MobiDB-lite"/>
    </source>
</evidence>
<dbReference type="SUPFAM" id="SSF57903">
    <property type="entry name" value="FYVE/PHD zinc finger"/>
    <property type="match status" value="1"/>
</dbReference>
<feature type="region of interest" description="Disordered" evidence="4">
    <location>
        <begin position="26"/>
        <end position="68"/>
    </location>
</feature>
<feature type="region of interest" description="Disordered" evidence="4">
    <location>
        <begin position="81"/>
        <end position="104"/>
    </location>
</feature>
<feature type="compositionally biased region" description="Polar residues" evidence="4">
    <location>
        <begin position="1408"/>
        <end position="1424"/>
    </location>
</feature>
<feature type="compositionally biased region" description="Polar residues" evidence="4">
    <location>
        <begin position="273"/>
        <end position="282"/>
    </location>
</feature>
<accession>A0A2V3IRW8</accession>
<feature type="compositionally biased region" description="Basic residues" evidence="4">
    <location>
        <begin position="1587"/>
        <end position="1601"/>
    </location>
</feature>
<feature type="compositionally biased region" description="Polar residues" evidence="4">
    <location>
        <begin position="1534"/>
        <end position="1547"/>
    </location>
</feature>
<dbReference type="GO" id="GO:0061188">
    <property type="term" value="P:negative regulation of rDNA heterochromatin formation"/>
    <property type="evidence" value="ECO:0007669"/>
    <property type="project" value="TreeGrafter"/>
</dbReference>
<organism evidence="6 7">
    <name type="scientific">Gracilariopsis chorda</name>
    <dbReference type="NCBI Taxonomy" id="448386"/>
    <lineage>
        <taxon>Eukaryota</taxon>
        <taxon>Rhodophyta</taxon>
        <taxon>Florideophyceae</taxon>
        <taxon>Rhodymeniophycidae</taxon>
        <taxon>Gracilariales</taxon>
        <taxon>Gracilariaceae</taxon>
        <taxon>Gracilariopsis</taxon>
    </lineage>
</organism>
<dbReference type="InterPro" id="IPR001965">
    <property type="entry name" value="Znf_PHD"/>
</dbReference>
<feature type="compositionally biased region" description="Low complexity" evidence="4">
    <location>
        <begin position="820"/>
        <end position="837"/>
    </location>
</feature>
<feature type="compositionally biased region" description="Basic and acidic residues" evidence="4">
    <location>
        <begin position="803"/>
        <end position="812"/>
    </location>
</feature>
<dbReference type="STRING" id="448386.A0A2V3IRW8"/>
<feature type="compositionally biased region" description="Pro residues" evidence="4">
    <location>
        <begin position="191"/>
        <end position="200"/>
    </location>
</feature>
<feature type="compositionally biased region" description="Polar residues" evidence="4">
    <location>
        <begin position="175"/>
        <end position="190"/>
    </location>
</feature>
<feature type="region of interest" description="Disordered" evidence="4">
    <location>
        <begin position="1495"/>
        <end position="1698"/>
    </location>
</feature>
<evidence type="ECO:0000256" key="2">
    <source>
        <dbReference type="ARBA" id="ARBA00022771"/>
    </source>
</evidence>
<gene>
    <name evidence="6" type="ORF">BWQ96_05355</name>
</gene>
<name>A0A2V3IRW8_9FLOR</name>
<feature type="compositionally biased region" description="Basic and acidic residues" evidence="4">
    <location>
        <begin position="871"/>
        <end position="886"/>
    </location>
</feature>
<feature type="compositionally biased region" description="Basic and acidic residues" evidence="4">
    <location>
        <begin position="1324"/>
        <end position="1354"/>
    </location>
</feature>
<dbReference type="Gene3D" id="3.30.40.10">
    <property type="entry name" value="Zinc/RING finger domain, C3HC4 (zinc finger)"/>
    <property type="match status" value="1"/>
</dbReference>
<dbReference type="SMART" id="SM00249">
    <property type="entry name" value="PHD"/>
    <property type="match status" value="1"/>
</dbReference>
<protein>
    <submittedName>
        <fullName evidence="6">Putative histone deacetylase complex subunit cti6</fullName>
    </submittedName>
</protein>
<feature type="compositionally biased region" description="Basic and acidic residues" evidence="4">
    <location>
        <begin position="1093"/>
        <end position="1117"/>
    </location>
</feature>
<dbReference type="InterPro" id="IPR013083">
    <property type="entry name" value="Znf_RING/FYVE/PHD"/>
</dbReference>
<feature type="compositionally biased region" description="Basic and acidic residues" evidence="4">
    <location>
        <begin position="1394"/>
        <end position="1407"/>
    </location>
</feature>
<feature type="compositionally biased region" description="Polar residues" evidence="4">
    <location>
        <begin position="1454"/>
        <end position="1479"/>
    </location>
</feature>
<feature type="domain" description="Zinc finger PHD-type" evidence="5">
    <location>
        <begin position="553"/>
        <end position="598"/>
    </location>
</feature>
<feature type="compositionally biased region" description="Polar residues" evidence="4">
    <location>
        <begin position="838"/>
        <end position="851"/>
    </location>
</feature>
<feature type="compositionally biased region" description="Polar residues" evidence="4">
    <location>
        <begin position="406"/>
        <end position="418"/>
    </location>
</feature>
<feature type="compositionally biased region" description="Pro residues" evidence="4">
    <location>
        <begin position="82"/>
        <end position="104"/>
    </location>
</feature>
<keyword evidence="2" id="KW-0863">Zinc-finger</keyword>
<feature type="compositionally biased region" description="Basic residues" evidence="4">
    <location>
        <begin position="1722"/>
        <end position="1734"/>
    </location>
</feature>
<feature type="compositionally biased region" description="Basic and acidic residues" evidence="4">
    <location>
        <begin position="931"/>
        <end position="959"/>
    </location>
</feature>
<dbReference type="InterPro" id="IPR019786">
    <property type="entry name" value="Zinc_finger_PHD-type_CS"/>
</dbReference>
<sequence>MTEPSSADAGAGAEALLGLAAGRPLRLVSASPPPPAPPSAPASLPHPSSNPPTVAQRPPFLPPAPQVDRLPALSEWRVEPFRPLPPPLLEPPPPDSLRPPPPWHSPQYAYPWPVGYAYPPSQLYYYPPQPLPYQRHTLPVPPPPLLQPDVPSLRSLPSRLQKLPPLGDTDPLLRSLNSDLNSASVQSSTSKPPPPAPPPRARGLADLINPVDTLPGTNSELGPSHLSRAFETSLPNNNHTADNSAHKSSLSMLFDATNHQPNVLTPDKPPPQTHSSDTSTALHQPPSHQKPPPPNPRQIDHTSLPPLHHPSDSNTHHAETPENGVSLSASVDRQPQNTLPPLRATPPDQLEKAKLPDVNKLAFKSEPVTIHLPNSTDVKRSPSRSLDTPLDPSQTVTEPQPAACNYSRTNVQPESSCPQPVAAGDAPHDSHTPVLPNKTSKTEPMRIVHSDSDRSVDRSSDLERRVVRELQQKYHTPRSKSNREPIRQTARQSRRSRKSKQQRKHRRPIVLNDLDSEDNENEVYQGARDASDDEMPSVEEDEEEDNSDSEETRCPCGSTENSGIMIACDQCNTWQHGKCMGFRRNTDLPEEYFCHICRPDEIRTNCIAHPKYKERHARDRDLKDTRIAEAEALLASLRPVELRKLFMADLRNRKSSTRSRSDVFCRYATLFRTQFGKSRQAIIEGLVVLVEMSRTEVVERFETALKRVRNERLPDEGYDRRRGSGGHHDADHATEHGSRVASNGRGQGHKRARSFGGDGGGEGGLVRHDSGTYDAGVEHDFNSETRGMSREERKLQQTMKLFARMEERERERKRPRTHDSTSSPRASPPSRLKAARSGSQVRNQSIKSGSAASLAADPEDSAGKPVLAVAKQDHRQPDTKLKRQQETEDAMPLSSEQKLSQKPQQWQSQTDLEQMALQHKSPGALRVAGEFTKEAARRERDSRSRDRLDKPIMYRRDSGSSDSLSLNNRRRRSVPQEKPRSNDSKRRRVTSAAKDLDKKTSVDRELPELEKSLDFRLFVPGPSVLGSKKIIKERLSSGDQETLEKEEAQKEENEKRNTLKSNRKEWLLMKQRKIEGDKNSDHPLQNGPMKKRLLNEKKMMELQEEERRVNDEGETDKSGGANAEPTVSVSMVVVSEKGSLPDKGQILESTRLVLRQEKKQVSKPDSRKPEDEMRMRALKKRPVMFVSRETSTDQDQPKPKTSDLEPKSTMKDQCDTAKEPARPPSPNKSSNKKTSRPASPALPPKPPTPLLKMPSPLPVTPAKLMSGNSPLNVTPSPRKIPTSAPSAASSPKLRSSPLPTFKSALRSTSSRRSRSPSPSSAVEKSGKAAESVSDKPKKATGANRERKATPEKRGPLKALPVQFSRPSSQKNITKNENQAKREPLIPACVAPMDKQTKGSVADEKRSSDNQQNELPSSCAQQASRPSPPAINALRSIRSMPVAEIRKSALAQGTAGMNASTPKSKSGNFVETTKTDIPSAGTTISDVFQKRLEGFLKPSVKTPVKANTKPSSAPPPVSSIKGSTAKLGAALPLSSRPNLDSLRNSTGLSPRDSALGNGYQRGSGPGFRSKSIDHDRGRNSIPSFSQSKRSHSFSHGRGHLRNGPHSMNGGKPGFHDDRRRFGPIRDSGHHMRDDDKGKNSSAPKQLWSRGYAYRNGRPGMSDDHDRGVGRRPGSGPPDGDGVRRMRKPLQDSWLPAGAHRPTLGFLGMNGVGGRRIGGDSHGRGSRRGHGHNGGM</sequence>
<feature type="compositionally biased region" description="Basic and acidic residues" evidence="4">
    <location>
        <begin position="765"/>
        <end position="795"/>
    </location>
</feature>
<feature type="compositionally biased region" description="Polar residues" evidence="4">
    <location>
        <begin position="894"/>
        <end position="912"/>
    </location>
</feature>
<feature type="compositionally biased region" description="Basic and acidic residues" evidence="4">
    <location>
        <begin position="715"/>
        <end position="738"/>
    </location>
</feature>
<feature type="compositionally biased region" description="Pro residues" evidence="4">
    <location>
        <begin position="1240"/>
        <end position="1259"/>
    </location>
</feature>
<evidence type="ECO:0000259" key="5">
    <source>
        <dbReference type="SMART" id="SM00249"/>
    </source>
</evidence>
<feature type="compositionally biased region" description="Acidic residues" evidence="4">
    <location>
        <begin position="531"/>
        <end position="549"/>
    </location>
</feature>
<feature type="region of interest" description="Disordered" evidence="4">
    <location>
        <begin position="1447"/>
        <end position="1479"/>
    </location>
</feature>
<feature type="region of interest" description="Disordered" evidence="4">
    <location>
        <begin position="1713"/>
        <end position="1734"/>
    </location>
</feature>
<dbReference type="EMBL" id="NBIV01000079">
    <property type="protein sequence ID" value="PXF44865.1"/>
    <property type="molecule type" value="Genomic_DNA"/>
</dbReference>
<dbReference type="GO" id="GO:0061186">
    <property type="term" value="P:negative regulation of silent mating-type cassette heterochromatin formation"/>
    <property type="evidence" value="ECO:0007669"/>
    <property type="project" value="TreeGrafter"/>
</dbReference>
<keyword evidence="3" id="KW-0862">Zinc</keyword>
<dbReference type="InterPro" id="IPR011011">
    <property type="entry name" value="Znf_FYVE_PHD"/>
</dbReference>
<feature type="compositionally biased region" description="Basic and acidic residues" evidence="4">
    <location>
        <begin position="1195"/>
        <end position="1221"/>
    </location>
</feature>
<feature type="compositionally biased region" description="Polar residues" evidence="4">
    <location>
        <begin position="1364"/>
        <end position="1376"/>
    </location>
</feature>
<feature type="compositionally biased region" description="Basic and acidic residues" evidence="4">
    <location>
        <begin position="1030"/>
        <end position="1081"/>
    </location>
</feature>
<dbReference type="PANTHER" id="PTHR47793:SF1">
    <property type="entry name" value="HISTONE DEACETYLASE COMPLEX SUBUNIT CTI6"/>
    <property type="match status" value="1"/>
</dbReference>
<evidence type="ECO:0000313" key="6">
    <source>
        <dbReference type="EMBL" id="PXF44865.1"/>
    </source>
</evidence>
<dbReference type="PROSITE" id="PS01359">
    <property type="entry name" value="ZF_PHD_1"/>
    <property type="match status" value="1"/>
</dbReference>